<evidence type="ECO:0000313" key="3">
    <source>
        <dbReference type="EMBL" id="KTF03358.1"/>
    </source>
</evidence>
<sequence>MLELFIVSIQTALPLCLAVSILVASRAHAPMERQTVAKLTFASTAIGLLGAGVFTWLRLNTPHVDIPVFTAWAGIALFITMFAFLVMLWLFGDRDLHDINQGMRHRGLTITAILAICTSALYYAVPYFYSTDSIVHTGGSVFETASLLRLAGFSLGTILAVVACWGYVQCAKKVPWWVRTLVTSVVFMAMILPRMILLYQQFATRRIVPSFPGLFDIVLWIQRNEAMTQLILVFLIAFPGFIALWTQVKKPPHNPAERRLQKADTISRRQFFGLSSVLAIAFAWSLTDGKRRSEYVPELTDLEATTLEGDFVYVDRLLVSDGHLHRFGYKTGNGVEVRFLVVRKNEVAFGVGLDACEICGDSGYYEDKGKIICSKCDVMMNVQTIGFPGGCNPIPIKYEVEDTRLKFFAEELESHEKVFS</sequence>
<feature type="transmembrane region" description="Helical" evidence="1">
    <location>
        <begin position="180"/>
        <end position="202"/>
    </location>
</feature>
<feature type="transmembrane region" description="Helical" evidence="1">
    <location>
        <begin position="69"/>
        <end position="91"/>
    </location>
</feature>
<dbReference type="OrthoDB" id="9792533at2"/>
<dbReference type="RefSeq" id="WP_062614284.1">
    <property type="nucleotide sequence ID" value="NZ_CP127099.1"/>
</dbReference>
<reference evidence="3 5" key="1">
    <citation type="submission" date="2015-11" db="EMBL/GenBank/DDBJ databases">
        <title>Draft Genome Sequence of the Type Strain Trueperella bernardiae LCDC 89-0504T, Isolated from Blood Culture.</title>
        <authorList>
            <person name="Bernier A.-M."/>
            <person name="Bernard K."/>
        </authorList>
    </citation>
    <scope>NUCLEOTIDE SEQUENCE [LARGE SCALE GENOMIC DNA]</scope>
    <source>
        <strain evidence="3 5">LCDC 89-0504</strain>
    </source>
</reference>
<feature type="transmembrane region" description="Helical" evidence="1">
    <location>
        <begin position="269"/>
        <end position="287"/>
    </location>
</feature>
<evidence type="ECO:0000313" key="5">
    <source>
        <dbReference type="Proteomes" id="UP000054404"/>
    </source>
</evidence>
<evidence type="ECO:0000259" key="2">
    <source>
        <dbReference type="Pfam" id="PF10080"/>
    </source>
</evidence>
<evidence type="ECO:0000256" key="1">
    <source>
        <dbReference type="SAM" id="Phobius"/>
    </source>
</evidence>
<keyword evidence="1" id="KW-0812">Transmembrane</keyword>
<gene>
    <name evidence="3" type="ORF">AQZ59_01795</name>
    <name evidence="4" type="ORF">QP858_09915</name>
</gene>
<feature type="transmembrane region" description="Helical" evidence="1">
    <location>
        <begin position="36"/>
        <end position="57"/>
    </location>
</feature>
<dbReference type="PATRIC" id="fig|59561.3.peg.1784"/>
<keyword evidence="5" id="KW-1185">Reference proteome</keyword>
<dbReference type="InterPro" id="IPR018758">
    <property type="entry name" value="FtrD-like"/>
</dbReference>
<feature type="transmembrane region" description="Helical" evidence="1">
    <location>
        <begin position="150"/>
        <end position="168"/>
    </location>
</feature>
<dbReference type="STRING" id="59561.AQZ59_01795"/>
<dbReference type="Proteomes" id="UP001225576">
    <property type="component" value="Unassembled WGS sequence"/>
</dbReference>
<dbReference type="Proteomes" id="UP000054404">
    <property type="component" value="Unassembled WGS sequence"/>
</dbReference>
<name>A0A0W1KIM6_9ACTO</name>
<comment type="caution">
    <text evidence="3">The sequence shown here is derived from an EMBL/GenBank/DDBJ whole genome shotgun (WGS) entry which is preliminary data.</text>
</comment>
<proteinExistence type="predicted"/>
<organism evidence="3 5">
    <name type="scientific">Trueperella bernardiae</name>
    <dbReference type="NCBI Taxonomy" id="59561"/>
    <lineage>
        <taxon>Bacteria</taxon>
        <taxon>Bacillati</taxon>
        <taxon>Actinomycetota</taxon>
        <taxon>Actinomycetes</taxon>
        <taxon>Actinomycetales</taxon>
        <taxon>Actinomycetaceae</taxon>
        <taxon>Trueperella</taxon>
    </lineage>
</organism>
<protein>
    <submittedName>
        <fullName evidence="4">DUF2318 domain-containing protein</fullName>
    </submittedName>
</protein>
<evidence type="ECO:0000313" key="4">
    <source>
        <dbReference type="EMBL" id="MDK8602767.1"/>
    </source>
</evidence>
<keyword evidence="1" id="KW-0472">Membrane</keyword>
<reference evidence="4" key="2">
    <citation type="submission" date="2023-05" db="EMBL/GenBank/DDBJ databases">
        <title>Genomic Catalog of Human Bladder Bacteria.</title>
        <authorList>
            <person name="Du J."/>
        </authorList>
    </citation>
    <scope>NUCLEOTIDE SEQUENCE</scope>
    <source>
        <strain evidence="4">UMB1304A</strain>
    </source>
</reference>
<keyword evidence="1" id="KW-1133">Transmembrane helix</keyword>
<feature type="transmembrane region" description="Helical" evidence="1">
    <location>
        <begin position="112"/>
        <end position="130"/>
    </location>
</feature>
<dbReference type="AlphaFoldDB" id="A0A0W1KIM6"/>
<feature type="transmembrane region" description="Helical" evidence="1">
    <location>
        <begin position="226"/>
        <end position="248"/>
    </location>
</feature>
<feature type="domain" description="Membrane iron-sulfur containing protein FtrD-like" evidence="2">
    <location>
        <begin position="319"/>
        <end position="419"/>
    </location>
</feature>
<dbReference type="Pfam" id="PF10080">
    <property type="entry name" value="FtrD-like"/>
    <property type="match status" value="1"/>
</dbReference>
<dbReference type="EMBL" id="LNIZ01000014">
    <property type="protein sequence ID" value="KTF03358.1"/>
    <property type="molecule type" value="Genomic_DNA"/>
</dbReference>
<feature type="transmembrane region" description="Helical" evidence="1">
    <location>
        <begin position="6"/>
        <end position="24"/>
    </location>
</feature>
<accession>A0A0W1KIM6</accession>
<dbReference type="EMBL" id="JASPDQ010000037">
    <property type="protein sequence ID" value="MDK8602767.1"/>
    <property type="molecule type" value="Genomic_DNA"/>
</dbReference>